<dbReference type="RefSeq" id="WP_119115695.1">
    <property type="nucleotide sequence ID" value="NZ_QWVS01000003.1"/>
</dbReference>
<dbReference type="InterPro" id="IPR054399">
    <property type="entry name" value="Fervidolysin-like_N_prodom"/>
</dbReference>
<feature type="domain" description="Peptidase S8/S53" evidence="11">
    <location>
        <begin position="155"/>
        <end position="401"/>
    </location>
</feature>
<dbReference type="GO" id="GO:0006508">
    <property type="term" value="P:proteolysis"/>
    <property type="evidence" value="ECO:0007669"/>
    <property type="project" value="UniProtKB-KW"/>
</dbReference>
<feature type="chain" id="PRO_5017453751" evidence="10">
    <location>
        <begin position="28"/>
        <end position="1161"/>
    </location>
</feature>
<keyword evidence="6 9" id="KW-0378">Hydrolase</keyword>
<dbReference type="InterPro" id="IPR050131">
    <property type="entry name" value="Peptidase_S8_subtilisin-like"/>
</dbReference>
<dbReference type="GO" id="GO:0004252">
    <property type="term" value="F:serine-type endopeptidase activity"/>
    <property type="evidence" value="ECO:0007669"/>
    <property type="project" value="UniProtKB-UniRule"/>
</dbReference>
<dbReference type="CDD" id="cd07484">
    <property type="entry name" value="Peptidases_S8_Thermitase_like"/>
    <property type="match status" value="1"/>
</dbReference>
<dbReference type="Pfam" id="PF22148">
    <property type="entry name" value="Fervidolysin_NPro-like"/>
    <property type="match status" value="1"/>
</dbReference>
<evidence type="ECO:0000259" key="11">
    <source>
        <dbReference type="Pfam" id="PF00082"/>
    </source>
</evidence>
<evidence type="ECO:0000256" key="2">
    <source>
        <dbReference type="ARBA" id="ARBA00004613"/>
    </source>
</evidence>
<keyword evidence="14" id="KW-1185">Reference proteome</keyword>
<dbReference type="SUPFAM" id="SSF52743">
    <property type="entry name" value="Subtilisin-like"/>
    <property type="match status" value="1"/>
</dbReference>
<comment type="cofactor">
    <cofactor evidence="1">
        <name>Ca(2+)</name>
        <dbReference type="ChEBI" id="CHEBI:29108"/>
    </cofactor>
</comment>
<dbReference type="AlphaFoldDB" id="A0A398BG16"/>
<evidence type="ECO:0000256" key="5">
    <source>
        <dbReference type="ARBA" id="ARBA00022670"/>
    </source>
</evidence>
<accession>A0A398BG16</accession>
<reference evidence="13 14" key="1">
    <citation type="submission" date="2018-08" db="EMBL/GenBank/DDBJ databases">
        <title>Bacillus jemisoniae sp. nov., Bacillus chryseoplanitiae sp. nov., Bacillus resnikiae sp. nov., and Bacillus frankliniae sp. nov., isolated from Viking spacecraft and associated surfaces.</title>
        <authorList>
            <person name="Seuylemezian A."/>
            <person name="Vaishampayan P."/>
        </authorList>
    </citation>
    <scope>NUCLEOTIDE SEQUENCE [LARGE SCALE GENOMIC DNA]</scope>
    <source>
        <strain evidence="13 14">MA001</strain>
    </source>
</reference>
<evidence type="ECO:0000256" key="8">
    <source>
        <dbReference type="ARBA" id="ARBA00022837"/>
    </source>
</evidence>
<evidence type="ECO:0000256" key="4">
    <source>
        <dbReference type="ARBA" id="ARBA00022525"/>
    </source>
</evidence>
<feature type="signal peptide" evidence="10">
    <location>
        <begin position="1"/>
        <end position="27"/>
    </location>
</feature>
<dbReference type="Gene3D" id="3.40.50.200">
    <property type="entry name" value="Peptidase S8/S53 domain"/>
    <property type="match status" value="1"/>
</dbReference>
<dbReference type="InterPro" id="IPR036852">
    <property type="entry name" value="Peptidase_S8/S53_dom_sf"/>
</dbReference>
<dbReference type="PROSITE" id="PS00138">
    <property type="entry name" value="SUBTILASE_SER"/>
    <property type="match status" value="1"/>
</dbReference>
<comment type="subcellular location">
    <subcellularLocation>
        <location evidence="2">Secreted</location>
    </subcellularLocation>
</comment>
<dbReference type="Pfam" id="PF00082">
    <property type="entry name" value="Peptidase_S8"/>
    <property type="match status" value="1"/>
</dbReference>
<name>A0A398BG16_9BACI</name>
<feature type="domain" description="Fervidolysin-like N-terminal prodomain" evidence="12">
    <location>
        <begin position="65"/>
        <end position="121"/>
    </location>
</feature>
<dbReference type="InterPro" id="IPR034084">
    <property type="entry name" value="Thermitase-like_dom"/>
</dbReference>
<feature type="active site" description="Charge relay system" evidence="9">
    <location>
        <position position="353"/>
    </location>
</feature>
<dbReference type="InterPro" id="IPR000209">
    <property type="entry name" value="Peptidase_S8/S53_dom"/>
</dbReference>
<evidence type="ECO:0000256" key="6">
    <source>
        <dbReference type="ARBA" id="ARBA00022801"/>
    </source>
</evidence>
<evidence type="ECO:0000256" key="9">
    <source>
        <dbReference type="PROSITE-ProRule" id="PRU01240"/>
    </source>
</evidence>
<dbReference type="EMBL" id="QWVS01000003">
    <property type="protein sequence ID" value="RID88707.1"/>
    <property type="molecule type" value="Genomic_DNA"/>
</dbReference>
<dbReference type="InterPro" id="IPR015500">
    <property type="entry name" value="Peptidase_S8_subtilisin-rel"/>
</dbReference>
<keyword evidence="4" id="KW-0964">Secreted</keyword>
<keyword evidence="8" id="KW-0106">Calcium</keyword>
<gene>
    <name evidence="13" type="ORF">D1953_03045</name>
</gene>
<dbReference type="InterPro" id="IPR023828">
    <property type="entry name" value="Peptidase_S8_Ser-AS"/>
</dbReference>
<evidence type="ECO:0000256" key="1">
    <source>
        <dbReference type="ARBA" id="ARBA00001913"/>
    </source>
</evidence>
<evidence type="ECO:0000313" key="14">
    <source>
        <dbReference type="Proteomes" id="UP000266016"/>
    </source>
</evidence>
<feature type="active site" description="Charge relay system" evidence="9">
    <location>
        <position position="163"/>
    </location>
</feature>
<dbReference type="PROSITE" id="PS51892">
    <property type="entry name" value="SUBTILASE"/>
    <property type="match status" value="1"/>
</dbReference>
<dbReference type="GO" id="GO:0005576">
    <property type="term" value="C:extracellular region"/>
    <property type="evidence" value="ECO:0007669"/>
    <property type="project" value="UniProtKB-SubCell"/>
</dbReference>
<keyword evidence="7 9" id="KW-0720">Serine protease</keyword>
<dbReference type="PRINTS" id="PR00723">
    <property type="entry name" value="SUBTILISIN"/>
</dbReference>
<dbReference type="PANTHER" id="PTHR43806:SF11">
    <property type="entry name" value="CEREVISIN-RELATED"/>
    <property type="match status" value="1"/>
</dbReference>
<proteinExistence type="inferred from homology"/>
<comment type="similarity">
    <text evidence="3 9">Belongs to the peptidase S8 family.</text>
</comment>
<evidence type="ECO:0000313" key="13">
    <source>
        <dbReference type="EMBL" id="RID88707.1"/>
    </source>
</evidence>
<protein>
    <submittedName>
        <fullName evidence="13">Peptidase S8</fullName>
    </submittedName>
</protein>
<feature type="active site" description="Charge relay system" evidence="9">
    <location>
        <position position="195"/>
    </location>
</feature>
<sequence length="1161" mass="126809">MKRIKKVLAASGLSSLLLASMAVPANAYNEQSASAISSLLSEKGTSQKKQLEQKIPMSNETFTIKYSKPISAAEHRALGGTVVRQFSHLNYAEIKVKNKANLAEVMRKYQKLGKVESVSPNFLYKSTASVDPKASQQYQHTMLQIEKAQKLAGKNKITVAVVDTGTDSKHPDLKNALLPGYNAANPANQPIPMEHGTHVSGIIAAAKNNGIGGYGISPNVKILPVDVFDGQEGATDASIAEGILYAVEKGAKVINMSLGGPGTTPLMEEAVQTAIKKGVIIVAAAGNESTDALSYPAAYEGVISVGSINEDKQLSSYSNYGPSVDVVAPGENVYSTLYDKGKKSTFMSASGTSMASPVVAGVAGLLLTKYPKLTPAQVEYILEKTADNLGASGFDTTYANGLVNPVRALSFDMKKLPTYVKKEWTKTEILAKAEAVDATKQVVREGAITKPFEQKWIKFEVKKGESIQTLLEGAKQYDYKISGHFYGKSNQTESFEVNQTQDGQSEAKLIEAPFDATVVIGVKDVNASFDDSGRKRSTYKLTVNKAAKLPEDETTIENMIQVDHFPYKLPQPFTLAGEQGDYDYFKLEVDKQQLVQINLSAIPGLNTDIGVYNMANFFPKESTEEEKMSEEDKQALLKELLEGEAAVKGEFYANSNETSQGETLTFVAEPDQEYVIKVAGDAVSSNLIEMLVNMLLGLDTTLEVQEKQSSLLPYQLEVVSKETIEDEDYLSQDMLMGGSGNAVLSELGLVDAEEEASQSIVDEQTNMIQMILENARPYALGKQASGYIQNDRDEDYFLIEPTESALYQFELSNESGIIPATEILEVVKEEDEEGEPILYTAPVVTNMALEGFSVKLNKQMYTGLQRGKQYIVKMYSDTQLASSAVSFNPYQLSSKKLNTNVEDQYEPSDYKNVKKLPGTSFKGNLAMPNDTDVFYYTAKETGIKAISVEPSKVTASMKSKYQKAFLNEYQGVAAVIEDTNKNRTFDPDKDHVISVIQKGTQGFSSGSFKMVKGKSYLIEIAGTNGTELISSIVPYTFNLVSMTKKDESTLKKPINIKKQSTLSYSAKGYFNAGVTGGDTDYYNFELSKNASGSIQLIAGKETDGVISLYQNGKRIKQSDLYLQGDTEVLNLSLKKGKYQIRISDANGQASIKPYTLKVNMK</sequence>
<comment type="caution">
    <text evidence="13">The sequence shown here is derived from an EMBL/GenBank/DDBJ whole genome shotgun (WGS) entry which is preliminary data.</text>
</comment>
<evidence type="ECO:0000256" key="3">
    <source>
        <dbReference type="ARBA" id="ARBA00011073"/>
    </source>
</evidence>
<evidence type="ECO:0000256" key="10">
    <source>
        <dbReference type="SAM" id="SignalP"/>
    </source>
</evidence>
<dbReference type="PROSITE" id="PS00137">
    <property type="entry name" value="SUBTILASE_HIS"/>
    <property type="match status" value="1"/>
</dbReference>
<dbReference type="PANTHER" id="PTHR43806">
    <property type="entry name" value="PEPTIDASE S8"/>
    <property type="match status" value="1"/>
</dbReference>
<dbReference type="Proteomes" id="UP000266016">
    <property type="component" value="Unassembled WGS sequence"/>
</dbReference>
<keyword evidence="10" id="KW-0732">Signal</keyword>
<dbReference type="InterPro" id="IPR022398">
    <property type="entry name" value="Peptidase_S8_His-AS"/>
</dbReference>
<evidence type="ECO:0000259" key="12">
    <source>
        <dbReference type="Pfam" id="PF22148"/>
    </source>
</evidence>
<organism evidence="13 14">
    <name type="scientific">Peribacillus asahii</name>
    <dbReference type="NCBI Taxonomy" id="228899"/>
    <lineage>
        <taxon>Bacteria</taxon>
        <taxon>Bacillati</taxon>
        <taxon>Bacillota</taxon>
        <taxon>Bacilli</taxon>
        <taxon>Bacillales</taxon>
        <taxon>Bacillaceae</taxon>
        <taxon>Peribacillus</taxon>
    </lineage>
</organism>
<keyword evidence="5 9" id="KW-0645">Protease</keyword>
<evidence type="ECO:0000256" key="7">
    <source>
        <dbReference type="ARBA" id="ARBA00022825"/>
    </source>
</evidence>
<dbReference type="Gene3D" id="2.60.120.380">
    <property type="match status" value="1"/>
</dbReference>